<dbReference type="PANTHER" id="PTHR39640:SF1">
    <property type="entry name" value="DUF790 FAMILY PROTEIN"/>
    <property type="match status" value="1"/>
</dbReference>
<name>A0AAW6U515_9BACT</name>
<dbReference type="EMBL" id="JASCXX010000024">
    <property type="protein sequence ID" value="MDI6450759.1"/>
    <property type="molecule type" value="Genomic_DNA"/>
</dbReference>
<evidence type="ECO:0000313" key="1">
    <source>
        <dbReference type="EMBL" id="MDI6450759.1"/>
    </source>
</evidence>
<organism evidence="1 2">
    <name type="scientific">Anaerobaca lacustris</name>
    <dbReference type="NCBI Taxonomy" id="3044600"/>
    <lineage>
        <taxon>Bacteria</taxon>
        <taxon>Pseudomonadati</taxon>
        <taxon>Planctomycetota</taxon>
        <taxon>Phycisphaerae</taxon>
        <taxon>Sedimentisphaerales</taxon>
        <taxon>Anaerobacaceae</taxon>
        <taxon>Anaerobaca</taxon>
    </lineage>
</organism>
<proteinExistence type="predicted"/>
<dbReference type="PANTHER" id="PTHR39640">
    <property type="entry name" value="VNG6129C"/>
    <property type="match status" value="1"/>
</dbReference>
<reference evidence="1" key="1">
    <citation type="submission" date="2023-05" db="EMBL/GenBank/DDBJ databases">
        <title>Anaerotaeda fermentans gen. nov., sp. nov., a novel anaerobic planctomycete of the new family within the order Sedimentisphaerales isolated from Taman Peninsula, Russia.</title>
        <authorList>
            <person name="Khomyakova M.A."/>
            <person name="Merkel A.Y."/>
            <person name="Slobodkin A.I."/>
        </authorList>
    </citation>
    <scope>NUCLEOTIDE SEQUENCE</scope>
    <source>
        <strain evidence="1">M17dextr</strain>
    </source>
</reference>
<dbReference type="InterPro" id="IPR008508">
    <property type="entry name" value="Bax1"/>
</dbReference>
<dbReference type="Proteomes" id="UP001431776">
    <property type="component" value="Unassembled WGS sequence"/>
</dbReference>
<dbReference type="RefSeq" id="WP_349246169.1">
    <property type="nucleotide sequence ID" value="NZ_JASCXX010000024.1"/>
</dbReference>
<evidence type="ECO:0000313" key="2">
    <source>
        <dbReference type="Proteomes" id="UP001431776"/>
    </source>
</evidence>
<dbReference type="AlphaFoldDB" id="A0AAW6U515"/>
<dbReference type="Pfam" id="PF05626">
    <property type="entry name" value="DUF790"/>
    <property type="match status" value="1"/>
</dbReference>
<comment type="caution">
    <text evidence="1">The sequence shown here is derived from an EMBL/GenBank/DDBJ whole genome shotgun (WGS) entry which is preliminary data.</text>
</comment>
<gene>
    <name evidence="1" type="ORF">QJ522_16995</name>
</gene>
<keyword evidence="2" id="KW-1185">Reference proteome</keyword>
<dbReference type="PIRSF" id="PIRSF019435">
    <property type="entry name" value="UCP019435"/>
    <property type="match status" value="1"/>
</dbReference>
<accession>A0AAW6U515</accession>
<protein>
    <submittedName>
        <fullName evidence="1">DUF790 family protein</fullName>
    </submittedName>
</protein>
<sequence length="406" mass="46483">MLTSEHSIVEYEAGRAIPDRLTQTRHRHYVDYAERMLAVYRTGLGRQRRWLHQQIEAIFADEPNCPVRRIQAFCKLLDDKSTFQTDPAGKASRLRLEVFSQVACFHPLVQQSDQLFEHEEGKAKTALAESLGMPWDEIDRALYADVMAYQPLEEFAGYPDPAALLSRYNVAQLQACLYRAESMTVVATEDLKTIVRYAKLARLLHEIVRLGPSHFRLSFSGPASVLRETRRYGVNFARFLPALLACEGWSMTAIVRTPWNTRATLAVCDRDRFTSHLPAPEEFDSALEESFAGKFGPKRDGWQLIREGEILHDCQKTFLPDFTFRHDDGTEVFLEIVGFWTPEYLASKRETLRQFRHHNILIAVPQASVREGARILENVLVYKTALRLAPLMELLEAIRGKRTAGN</sequence>